<dbReference type="EMBL" id="KZ293689">
    <property type="protein sequence ID" value="PBK85734.1"/>
    <property type="molecule type" value="Genomic_DNA"/>
</dbReference>
<evidence type="ECO:0000256" key="2">
    <source>
        <dbReference type="ARBA" id="ARBA00007878"/>
    </source>
</evidence>
<dbReference type="InterPro" id="IPR029044">
    <property type="entry name" value="Nucleotide-diphossugar_trans"/>
</dbReference>
<evidence type="ECO:0000313" key="10">
    <source>
        <dbReference type="Proteomes" id="UP000217790"/>
    </source>
</evidence>
<keyword evidence="4" id="KW-0396">Initiation factor</keyword>
<sequence length="101" mass="11315">MDLDISISPLITREFTVVVLAVFGVELMPLTSDYGNEPCPKALLPVVNKPVVDYVFAWLELSGIKRTQPDFVSHFSDNSRAVIQYSSLRDKDGLYWAAHSL</sequence>
<reference evidence="10" key="1">
    <citation type="journal article" date="2017" name="Nat. Ecol. Evol.">
        <title>Genome expansion and lineage-specific genetic innovations in the forest pathogenic fungi Armillaria.</title>
        <authorList>
            <person name="Sipos G."/>
            <person name="Prasanna A.N."/>
            <person name="Walter M.C."/>
            <person name="O'Connor E."/>
            <person name="Balint B."/>
            <person name="Krizsan K."/>
            <person name="Kiss B."/>
            <person name="Hess J."/>
            <person name="Varga T."/>
            <person name="Slot J."/>
            <person name="Riley R."/>
            <person name="Boka B."/>
            <person name="Rigling D."/>
            <person name="Barry K."/>
            <person name="Lee J."/>
            <person name="Mihaltcheva S."/>
            <person name="LaButti K."/>
            <person name="Lipzen A."/>
            <person name="Waldron R."/>
            <person name="Moloney N.M."/>
            <person name="Sperisen C."/>
            <person name="Kredics L."/>
            <person name="Vagvoelgyi C."/>
            <person name="Patrignani A."/>
            <person name="Fitzpatrick D."/>
            <person name="Nagy I."/>
            <person name="Doyle S."/>
            <person name="Anderson J.B."/>
            <person name="Grigoriev I.V."/>
            <person name="Gueldener U."/>
            <person name="Muensterkoetter M."/>
            <person name="Nagy L.G."/>
        </authorList>
    </citation>
    <scope>NUCLEOTIDE SEQUENCE [LARGE SCALE GENOMIC DNA]</scope>
    <source>
        <strain evidence="10">Ar21-2</strain>
    </source>
</reference>
<dbReference type="GO" id="GO:0005829">
    <property type="term" value="C:cytosol"/>
    <property type="evidence" value="ECO:0007669"/>
    <property type="project" value="UniProtKB-SubCell"/>
</dbReference>
<dbReference type="PANTHER" id="PTHR45989">
    <property type="entry name" value="TRANSLATION INITIATION FACTOR EIF-2B SUBUNIT GAMMA"/>
    <property type="match status" value="1"/>
</dbReference>
<dbReference type="Gene3D" id="3.90.550.10">
    <property type="entry name" value="Spore Coat Polysaccharide Biosynthesis Protein SpsA, Chain A"/>
    <property type="match status" value="1"/>
</dbReference>
<dbReference type="Proteomes" id="UP000217790">
    <property type="component" value="Unassembled WGS sequence"/>
</dbReference>
<dbReference type="PANTHER" id="PTHR45989:SF1">
    <property type="entry name" value="TRANSLATION INITIATION FACTOR EIF-2B SUBUNIT GAMMA"/>
    <property type="match status" value="1"/>
</dbReference>
<organism evidence="9 10">
    <name type="scientific">Armillaria gallica</name>
    <name type="common">Bulbous honey fungus</name>
    <name type="synonym">Armillaria bulbosa</name>
    <dbReference type="NCBI Taxonomy" id="47427"/>
    <lineage>
        <taxon>Eukaryota</taxon>
        <taxon>Fungi</taxon>
        <taxon>Dikarya</taxon>
        <taxon>Basidiomycota</taxon>
        <taxon>Agaricomycotina</taxon>
        <taxon>Agaricomycetes</taxon>
        <taxon>Agaricomycetidae</taxon>
        <taxon>Agaricales</taxon>
        <taxon>Marasmiineae</taxon>
        <taxon>Physalacriaceae</taxon>
        <taxon>Armillaria</taxon>
    </lineage>
</organism>
<keyword evidence="3" id="KW-0963">Cytoplasm</keyword>
<proteinExistence type="inferred from homology"/>
<name>A0A2H3CW81_ARMGA</name>
<dbReference type="GO" id="GO:0003743">
    <property type="term" value="F:translation initiation factor activity"/>
    <property type="evidence" value="ECO:0007669"/>
    <property type="project" value="UniProtKB-KW"/>
</dbReference>
<dbReference type="OrthoDB" id="1733332at2759"/>
<accession>A0A2H3CW81</accession>
<comment type="subunit">
    <text evidence="8">Component of the translation initiation factor 2B (eIF2B) complex which is a heterodecamer of two sets of five different subunits: alpha, beta, gamma, delta and epsilon. Subunits alpha, beta and delta comprise a regulatory subcomplex and subunits epsilon and gamma comprise a catalytic subcomplex. Within the complex, the hexameric regulatory complex resides at the center, with the two heterodimeric catalytic subcomplexes bound on opposite sides.</text>
</comment>
<dbReference type="InterPro" id="IPR051960">
    <property type="entry name" value="eIF2B_gamma"/>
</dbReference>
<keyword evidence="10" id="KW-1185">Reference proteome</keyword>
<evidence type="ECO:0000256" key="7">
    <source>
        <dbReference type="ARBA" id="ARBA00044229"/>
    </source>
</evidence>
<evidence type="ECO:0000256" key="5">
    <source>
        <dbReference type="ARBA" id="ARBA00022917"/>
    </source>
</evidence>
<keyword evidence="5" id="KW-0648">Protein biosynthesis</keyword>
<dbReference type="SUPFAM" id="SSF53448">
    <property type="entry name" value="Nucleotide-diphospho-sugar transferases"/>
    <property type="match status" value="1"/>
</dbReference>
<evidence type="ECO:0000256" key="8">
    <source>
        <dbReference type="ARBA" id="ARBA00046432"/>
    </source>
</evidence>
<evidence type="ECO:0000256" key="3">
    <source>
        <dbReference type="ARBA" id="ARBA00022490"/>
    </source>
</evidence>
<dbReference type="GO" id="GO:0002183">
    <property type="term" value="P:cytoplasmic translational initiation"/>
    <property type="evidence" value="ECO:0007669"/>
    <property type="project" value="TreeGrafter"/>
</dbReference>
<evidence type="ECO:0000256" key="4">
    <source>
        <dbReference type="ARBA" id="ARBA00022540"/>
    </source>
</evidence>
<protein>
    <recommendedName>
        <fullName evidence="6">Translation initiation factor eIF2B subunit gamma</fullName>
    </recommendedName>
    <alternativeName>
        <fullName evidence="7">eIF2B GDP-GTP exchange factor subunit gamma</fullName>
    </alternativeName>
</protein>
<dbReference type="STRING" id="47427.A0A2H3CW81"/>
<evidence type="ECO:0000256" key="6">
    <source>
        <dbReference type="ARBA" id="ARBA00044196"/>
    </source>
</evidence>
<evidence type="ECO:0000313" key="9">
    <source>
        <dbReference type="EMBL" id="PBK85734.1"/>
    </source>
</evidence>
<comment type="similarity">
    <text evidence="2">Belongs to the eIF-2B gamma/epsilon subunits family.</text>
</comment>
<dbReference type="AlphaFoldDB" id="A0A2H3CW81"/>
<dbReference type="GO" id="GO:0005851">
    <property type="term" value="C:eukaryotic translation initiation factor 2B complex"/>
    <property type="evidence" value="ECO:0007669"/>
    <property type="project" value="TreeGrafter"/>
</dbReference>
<comment type="subcellular location">
    <subcellularLocation>
        <location evidence="1">Cytoplasm</location>
        <location evidence="1">Cytosol</location>
    </subcellularLocation>
</comment>
<dbReference type="GO" id="GO:0005085">
    <property type="term" value="F:guanyl-nucleotide exchange factor activity"/>
    <property type="evidence" value="ECO:0007669"/>
    <property type="project" value="TreeGrafter"/>
</dbReference>
<evidence type="ECO:0000256" key="1">
    <source>
        <dbReference type="ARBA" id="ARBA00004514"/>
    </source>
</evidence>
<gene>
    <name evidence="9" type="ORF">ARMGADRAFT_1087287</name>
</gene>
<dbReference type="InParanoid" id="A0A2H3CW81"/>